<dbReference type="AlphaFoldDB" id="A0A2N9J8H2"/>
<dbReference type="InterPro" id="IPR036047">
    <property type="entry name" value="F-box-like_dom_sf"/>
</dbReference>
<accession>A0A2N9J8H2</accession>
<dbReference type="PANTHER" id="PTHR44259:SF15">
    <property type="entry name" value="F-BOX PROTEIN KIB2-RELATED"/>
    <property type="match status" value="1"/>
</dbReference>
<organism evidence="3">
    <name type="scientific">Fagus sylvatica</name>
    <name type="common">Beechnut</name>
    <dbReference type="NCBI Taxonomy" id="28930"/>
    <lineage>
        <taxon>Eukaryota</taxon>
        <taxon>Viridiplantae</taxon>
        <taxon>Streptophyta</taxon>
        <taxon>Embryophyta</taxon>
        <taxon>Tracheophyta</taxon>
        <taxon>Spermatophyta</taxon>
        <taxon>Magnoliopsida</taxon>
        <taxon>eudicotyledons</taxon>
        <taxon>Gunneridae</taxon>
        <taxon>Pentapetalae</taxon>
        <taxon>rosids</taxon>
        <taxon>fabids</taxon>
        <taxon>Fagales</taxon>
        <taxon>Fagaceae</taxon>
        <taxon>Fagus</taxon>
    </lineage>
</organism>
<evidence type="ECO:0000259" key="2">
    <source>
        <dbReference type="Pfam" id="PF12937"/>
    </source>
</evidence>
<evidence type="ECO:0000313" key="3">
    <source>
        <dbReference type="EMBL" id="SPD32840.1"/>
    </source>
</evidence>
<feature type="domain" description="KIB1-4 beta-propeller" evidence="1">
    <location>
        <begin position="97"/>
        <end position="336"/>
    </location>
</feature>
<dbReference type="Pfam" id="PF12937">
    <property type="entry name" value="F-box-like"/>
    <property type="match status" value="1"/>
</dbReference>
<dbReference type="SUPFAM" id="SSF81383">
    <property type="entry name" value="F-box domain"/>
    <property type="match status" value="1"/>
</dbReference>
<proteinExistence type="predicted"/>
<name>A0A2N9J8H2_FAGSY</name>
<protein>
    <submittedName>
        <fullName evidence="3">Uncharacterized protein</fullName>
    </submittedName>
</protein>
<feature type="domain" description="F-box" evidence="2">
    <location>
        <begin position="11"/>
        <end position="48"/>
    </location>
</feature>
<dbReference type="PANTHER" id="PTHR44259">
    <property type="entry name" value="OS07G0183000 PROTEIN-RELATED"/>
    <property type="match status" value="1"/>
</dbReference>
<dbReference type="InterPro" id="IPR050942">
    <property type="entry name" value="F-box_BR-signaling"/>
</dbReference>
<dbReference type="InterPro" id="IPR005174">
    <property type="entry name" value="KIB1-4_b-propeller"/>
</dbReference>
<evidence type="ECO:0000259" key="1">
    <source>
        <dbReference type="Pfam" id="PF03478"/>
    </source>
</evidence>
<dbReference type="EMBL" id="OIVN01006424">
    <property type="protein sequence ID" value="SPD32840.1"/>
    <property type="molecule type" value="Genomic_DNA"/>
</dbReference>
<gene>
    <name evidence="3" type="ORF">FSB_LOCUS60722</name>
</gene>
<dbReference type="Gene3D" id="1.20.1280.50">
    <property type="match status" value="1"/>
</dbReference>
<dbReference type="InterPro" id="IPR001810">
    <property type="entry name" value="F-box_dom"/>
</dbReference>
<sequence>MSMASMSSISWSDLPEGLLELIFQQVTNIFDLYQCYKVCRSWRPIAKNLLALSPPRLLVLKYQDPDIDRIQMFNPFNDSSSMCIFPKFKTHDGCEYEPKSVGSGHGWLLINYTTSKCIYGESHAHYIYLYNPLTRVGFWLPTLLLDHNDRRMEATRLVLLSKPTSPSCVVLSLSNYSFDEKKFAFWRTGDKVWRLFPHSANVIGDSICYKGEIYAIKMRIKEQSLMKFEISPFDHGKSIPTKMNRSWNYSDNYLVESLCGNLWMVCRVLNPTSSFEVYKLDWEKMEWEEIKSLGDQAIFLACHDSVCIQAGASTMYKQNCIYFTKDVYGGNKFVYNRNEFGIYELGNQTINRVHLSFPKQDRSIHQWFKLDI</sequence>
<dbReference type="Pfam" id="PF03478">
    <property type="entry name" value="Beta-prop_KIB1-4"/>
    <property type="match status" value="1"/>
</dbReference>
<reference evidence="3" key="1">
    <citation type="submission" date="2018-02" db="EMBL/GenBank/DDBJ databases">
        <authorList>
            <person name="Cohen D.B."/>
            <person name="Kent A.D."/>
        </authorList>
    </citation>
    <scope>NUCLEOTIDE SEQUENCE</scope>
</reference>